<dbReference type="RefSeq" id="WP_328937686.1">
    <property type="nucleotide sequence ID" value="NZ_CP108133.1"/>
</dbReference>
<name>A0ABZ1JIR9_9ACTN</name>
<dbReference type="Proteomes" id="UP001432166">
    <property type="component" value="Chromosome"/>
</dbReference>
<keyword evidence="2" id="KW-1185">Reference proteome</keyword>
<organism evidence="1 2">
    <name type="scientific">Streptomyces tauricus</name>
    <dbReference type="NCBI Taxonomy" id="68274"/>
    <lineage>
        <taxon>Bacteria</taxon>
        <taxon>Bacillati</taxon>
        <taxon>Actinomycetota</taxon>
        <taxon>Actinomycetes</taxon>
        <taxon>Kitasatosporales</taxon>
        <taxon>Streptomycetaceae</taxon>
        <taxon>Streptomyces</taxon>
        <taxon>Streptomyces aurantiacus group</taxon>
    </lineage>
</organism>
<gene>
    <name evidence="1" type="ORF">OG288_15875</name>
</gene>
<evidence type="ECO:0008006" key="3">
    <source>
        <dbReference type="Google" id="ProtNLM"/>
    </source>
</evidence>
<dbReference type="EMBL" id="CP108133">
    <property type="protein sequence ID" value="WTP49650.1"/>
    <property type="molecule type" value="Genomic_DNA"/>
</dbReference>
<evidence type="ECO:0000313" key="2">
    <source>
        <dbReference type="Proteomes" id="UP001432166"/>
    </source>
</evidence>
<evidence type="ECO:0000313" key="1">
    <source>
        <dbReference type="EMBL" id="WTP49650.1"/>
    </source>
</evidence>
<protein>
    <recommendedName>
        <fullName evidence="3">Transcriptional regulator</fullName>
    </recommendedName>
</protein>
<sequence length="97" mass="10851">MSTMIEVEITAATHSDDDEETVTLSLDYFLSLLSAKRELRQLKAALPGPPPTTDLPDAADYLSSEHPELIDYSGMTLSQAVEVYPDLIDYDLWERDC</sequence>
<reference evidence="1" key="1">
    <citation type="submission" date="2022-10" db="EMBL/GenBank/DDBJ databases">
        <title>The complete genomes of actinobacterial strains from the NBC collection.</title>
        <authorList>
            <person name="Joergensen T.S."/>
            <person name="Alvarez Arevalo M."/>
            <person name="Sterndorff E.B."/>
            <person name="Faurdal D."/>
            <person name="Vuksanovic O."/>
            <person name="Mourched A.-S."/>
            <person name="Charusanti P."/>
            <person name="Shaw S."/>
            <person name="Blin K."/>
            <person name="Weber T."/>
        </authorList>
    </citation>
    <scope>NUCLEOTIDE SEQUENCE</scope>
    <source>
        <strain evidence="1">NBC_00189</strain>
    </source>
</reference>
<proteinExistence type="predicted"/>
<accession>A0ABZ1JIR9</accession>